<name>A0A1Y1UF88_9TREE</name>
<organism evidence="1 2">
    <name type="scientific">Kockovaella imperatae</name>
    <dbReference type="NCBI Taxonomy" id="4999"/>
    <lineage>
        <taxon>Eukaryota</taxon>
        <taxon>Fungi</taxon>
        <taxon>Dikarya</taxon>
        <taxon>Basidiomycota</taxon>
        <taxon>Agaricomycotina</taxon>
        <taxon>Tremellomycetes</taxon>
        <taxon>Tremellales</taxon>
        <taxon>Cuniculitremaceae</taxon>
        <taxon>Kockovaella</taxon>
    </lineage>
</organism>
<accession>A0A1Y1UF88</accession>
<dbReference type="AlphaFoldDB" id="A0A1Y1UF88"/>
<dbReference type="GeneID" id="33560094"/>
<evidence type="ECO:0000313" key="1">
    <source>
        <dbReference type="EMBL" id="ORX36682.1"/>
    </source>
</evidence>
<protein>
    <submittedName>
        <fullName evidence="1">Uncharacterized protein</fullName>
    </submittedName>
</protein>
<proteinExistence type="predicted"/>
<dbReference type="RefSeq" id="XP_021870751.1">
    <property type="nucleotide sequence ID" value="XM_022018285.1"/>
</dbReference>
<gene>
    <name evidence="1" type="ORF">BD324DRAFT_651168</name>
</gene>
<keyword evidence="2" id="KW-1185">Reference proteome</keyword>
<dbReference type="Proteomes" id="UP000193218">
    <property type="component" value="Unassembled WGS sequence"/>
</dbReference>
<evidence type="ECO:0000313" key="2">
    <source>
        <dbReference type="Proteomes" id="UP000193218"/>
    </source>
</evidence>
<comment type="caution">
    <text evidence="1">The sequence shown here is derived from an EMBL/GenBank/DDBJ whole genome shotgun (WGS) entry which is preliminary data.</text>
</comment>
<dbReference type="EMBL" id="NBSH01000007">
    <property type="protein sequence ID" value="ORX36682.1"/>
    <property type="molecule type" value="Genomic_DNA"/>
</dbReference>
<sequence length="66" mass="7160">MRKKASGPVIVAGWVALSAATVAAFIWARRDLTARRLDIVRENRKAKLAEASAVEATVRDPTDKPS</sequence>
<dbReference type="InParanoid" id="A0A1Y1UF88"/>
<reference evidence="1 2" key="1">
    <citation type="submission" date="2017-03" db="EMBL/GenBank/DDBJ databases">
        <title>Widespread Adenine N6-methylation of Active Genes in Fungi.</title>
        <authorList>
            <consortium name="DOE Joint Genome Institute"/>
            <person name="Mondo S.J."/>
            <person name="Dannebaum R.O."/>
            <person name="Kuo R.C."/>
            <person name="Louie K.B."/>
            <person name="Bewick A.J."/>
            <person name="Labutti K."/>
            <person name="Haridas S."/>
            <person name="Kuo A."/>
            <person name="Salamov A."/>
            <person name="Ahrendt S.R."/>
            <person name="Lau R."/>
            <person name="Bowen B.P."/>
            <person name="Lipzen A."/>
            <person name="Sullivan W."/>
            <person name="Andreopoulos W.B."/>
            <person name="Clum A."/>
            <person name="Lindquist E."/>
            <person name="Daum C."/>
            <person name="Northen T.R."/>
            <person name="Ramamoorthy G."/>
            <person name="Schmitz R.J."/>
            <person name="Gryganskyi A."/>
            <person name="Culley D."/>
            <person name="Magnuson J."/>
            <person name="James T.Y."/>
            <person name="O'Malley M.A."/>
            <person name="Stajich J.E."/>
            <person name="Spatafora J.W."/>
            <person name="Visel A."/>
            <person name="Grigoriev I.V."/>
        </authorList>
    </citation>
    <scope>NUCLEOTIDE SEQUENCE [LARGE SCALE GENOMIC DNA]</scope>
    <source>
        <strain evidence="1 2">NRRL Y-17943</strain>
    </source>
</reference>